<dbReference type="Gene3D" id="3.30.1380.10">
    <property type="match status" value="1"/>
</dbReference>
<dbReference type="GO" id="GO:0008233">
    <property type="term" value="F:peptidase activity"/>
    <property type="evidence" value="ECO:0007669"/>
    <property type="project" value="InterPro"/>
</dbReference>
<accession>A0A1R3T188</accession>
<keyword evidence="3" id="KW-1185">Reference proteome</keyword>
<dbReference type="SUPFAM" id="SSF55166">
    <property type="entry name" value="Hedgehog/DD-peptidase"/>
    <property type="match status" value="1"/>
</dbReference>
<gene>
    <name evidence="2" type="ORF">PSM36_3388</name>
</gene>
<dbReference type="InterPro" id="IPR009045">
    <property type="entry name" value="Zn_M74/Hedgehog-like"/>
</dbReference>
<proteinExistence type="predicted"/>
<feature type="domain" description="Peptidase M15C" evidence="1">
    <location>
        <begin position="168"/>
        <end position="242"/>
    </location>
</feature>
<dbReference type="STRING" id="1642647.PSM36_3388"/>
<name>A0A1R3T188_9BACT</name>
<dbReference type="EMBL" id="LT605205">
    <property type="protein sequence ID" value="SCD22173.1"/>
    <property type="molecule type" value="Genomic_DNA"/>
</dbReference>
<evidence type="ECO:0000313" key="3">
    <source>
        <dbReference type="Proteomes" id="UP000187464"/>
    </source>
</evidence>
<dbReference type="KEGG" id="psac:PSM36_3388"/>
<reference evidence="2 3" key="1">
    <citation type="submission" date="2016-08" db="EMBL/GenBank/DDBJ databases">
        <authorList>
            <person name="Seilhamer J.J."/>
        </authorList>
    </citation>
    <scope>NUCLEOTIDE SEQUENCE [LARGE SCALE GENOMIC DNA]</scope>
    <source>
        <strain evidence="2">M3/6</strain>
    </source>
</reference>
<evidence type="ECO:0000259" key="1">
    <source>
        <dbReference type="Pfam" id="PF13539"/>
    </source>
</evidence>
<organism evidence="2 3">
    <name type="scientific">Proteiniphilum saccharofermentans</name>
    <dbReference type="NCBI Taxonomy" id="1642647"/>
    <lineage>
        <taxon>Bacteria</taxon>
        <taxon>Pseudomonadati</taxon>
        <taxon>Bacteroidota</taxon>
        <taxon>Bacteroidia</taxon>
        <taxon>Bacteroidales</taxon>
        <taxon>Dysgonomonadaceae</taxon>
        <taxon>Proteiniphilum</taxon>
    </lineage>
</organism>
<sequence length="243" mass="28255">MKTTLTLFWLFFVFYSCTEHKSDKRASTSDENPVTKSGLPSEITDTTSHYWLHDDVETSETIPVGNDTIIDAAYTFEEAISGTKAPRSIIDQLTLFDVTYLSTDGRIHRGQILSNKIIEEEIKKIFRFMLDKEFVIEKAIPIVKYNWNDSLSMDDNNSYSFCYRDITYSKHAAGMAIDINPRFNPLRWKGEERPNKPEGAVRDTTVNGTLYPGHPVVEEFRKLGFRWGHTFTRFYDDHHFEKR</sequence>
<dbReference type="InterPro" id="IPR039561">
    <property type="entry name" value="Peptidase_M15C"/>
</dbReference>
<dbReference type="PROSITE" id="PS51257">
    <property type="entry name" value="PROKAR_LIPOPROTEIN"/>
    <property type="match status" value="1"/>
</dbReference>
<dbReference type="Proteomes" id="UP000187464">
    <property type="component" value="Chromosome I"/>
</dbReference>
<evidence type="ECO:0000313" key="2">
    <source>
        <dbReference type="EMBL" id="SCD22173.1"/>
    </source>
</evidence>
<dbReference type="AlphaFoldDB" id="A0A1R3T188"/>
<dbReference type="Pfam" id="PF13539">
    <property type="entry name" value="Peptidase_M15_4"/>
    <property type="match status" value="1"/>
</dbReference>
<protein>
    <recommendedName>
        <fullName evidence="1">Peptidase M15C domain-containing protein</fullName>
    </recommendedName>
</protein>